<evidence type="ECO:0000256" key="4">
    <source>
        <dbReference type="ARBA" id="ARBA00022801"/>
    </source>
</evidence>
<dbReference type="GO" id="GO:0004181">
    <property type="term" value="F:metallocarboxypeptidase activity"/>
    <property type="evidence" value="ECO:0007669"/>
    <property type="project" value="InterPro"/>
</dbReference>
<dbReference type="PANTHER" id="PTHR11705">
    <property type="entry name" value="PROTEASE FAMILY M14 CARBOXYPEPTIDASE A,B"/>
    <property type="match status" value="1"/>
</dbReference>
<accession>A0A267MKP7</accession>
<comment type="caution">
    <text evidence="9">The sequence shown here is derived from an EMBL/GenBank/DDBJ whole genome shotgun (WGS) entry which is preliminary data.</text>
</comment>
<keyword evidence="5" id="KW-0862">Zinc</keyword>
<keyword evidence="4" id="KW-0378">Hydrolase</keyword>
<keyword evidence="10" id="KW-1185">Reference proteome</keyword>
<evidence type="ECO:0000256" key="2">
    <source>
        <dbReference type="ARBA" id="ARBA00005988"/>
    </source>
</evidence>
<organism evidence="9 10">
    <name type="scientific">Anaeromicrobium sediminis</name>
    <dbReference type="NCBI Taxonomy" id="1478221"/>
    <lineage>
        <taxon>Bacteria</taxon>
        <taxon>Bacillati</taxon>
        <taxon>Bacillota</taxon>
        <taxon>Clostridia</taxon>
        <taxon>Peptostreptococcales</taxon>
        <taxon>Thermotaleaceae</taxon>
        <taxon>Anaeromicrobium</taxon>
    </lineage>
</organism>
<dbReference type="AlphaFoldDB" id="A0A267MKP7"/>
<dbReference type="PROSITE" id="PS52035">
    <property type="entry name" value="PEPTIDASE_M14"/>
    <property type="match status" value="1"/>
</dbReference>
<name>A0A267MKP7_9FIRM</name>
<dbReference type="InterPro" id="IPR000834">
    <property type="entry name" value="Peptidase_M14"/>
</dbReference>
<evidence type="ECO:0000256" key="5">
    <source>
        <dbReference type="ARBA" id="ARBA00022833"/>
    </source>
</evidence>
<evidence type="ECO:0000256" key="1">
    <source>
        <dbReference type="ARBA" id="ARBA00001947"/>
    </source>
</evidence>
<comment type="similarity">
    <text evidence="2 7">Belongs to the peptidase M14 family.</text>
</comment>
<evidence type="ECO:0000256" key="7">
    <source>
        <dbReference type="PROSITE-ProRule" id="PRU01379"/>
    </source>
</evidence>
<dbReference type="OrthoDB" id="9811296at2"/>
<comment type="cofactor">
    <cofactor evidence="1">
        <name>Zn(2+)</name>
        <dbReference type="ChEBI" id="CHEBI:29105"/>
    </cofactor>
</comment>
<sequence length="291" mass="33379">MEKHINNLKNLYKFIEVGSIGESVLGKKLYYIRLGKGPNKVLYNGSHHGIEWITTPVLMRFMDEFLENYSNKYPMKGYDLNEVWTNSSIYIVPMVNPDGVNLVLNGLNKGNPYYEQLIKWNNGSKDFSKTWKANIRGVDLNRNYPALWEKSKEKEKSTGVYGPGPARYSGKYPLSEPESRALVNFTRKVNPNLTLAYHSQGRVIYWNFQNLASERDKVIGQALAKESSYYLDIASGSAYYGGYKDWFIFEFRRPGYTIEVGKGKNPLPISQFNTIYNNNVSILLLSSVITR</sequence>
<dbReference type="SUPFAM" id="SSF53187">
    <property type="entry name" value="Zn-dependent exopeptidases"/>
    <property type="match status" value="1"/>
</dbReference>
<proteinExistence type="inferred from homology"/>
<dbReference type="Proteomes" id="UP000216024">
    <property type="component" value="Unassembled WGS sequence"/>
</dbReference>
<protein>
    <recommendedName>
        <fullName evidence="8">Peptidase M14 domain-containing protein</fullName>
    </recommendedName>
</protein>
<keyword evidence="6" id="KW-0482">Metalloprotease</keyword>
<dbReference type="GO" id="GO:0008270">
    <property type="term" value="F:zinc ion binding"/>
    <property type="evidence" value="ECO:0007669"/>
    <property type="project" value="InterPro"/>
</dbReference>
<dbReference type="GO" id="GO:0006508">
    <property type="term" value="P:proteolysis"/>
    <property type="evidence" value="ECO:0007669"/>
    <property type="project" value="UniProtKB-KW"/>
</dbReference>
<dbReference type="InterPro" id="IPR034274">
    <property type="entry name" value="ENP1_M14_CPD"/>
</dbReference>
<evidence type="ECO:0000313" key="9">
    <source>
        <dbReference type="EMBL" id="PAB59982.1"/>
    </source>
</evidence>
<feature type="active site" description="Proton donor/acceptor" evidence="7">
    <location>
        <position position="259"/>
    </location>
</feature>
<dbReference type="CDD" id="cd06229">
    <property type="entry name" value="M14_Endopeptidase_I"/>
    <property type="match status" value="1"/>
</dbReference>
<dbReference type="GO" id="GO:0005615">
    <property type="term" value="C:extracellular space"/>
    <property type="evidence" value="ECO:0007669"/>
    <property type="project" value="TreeGrafter"/>
</dbReference>
<dbReference type="Pfam" id="PF00246">
    <property type="entry name" value="Peptidase_M14"/>
    <property type="match status" value="1"/>
</dbReference>
<evidence type="ECO:0000259" key="8">
    <source>
        <dbReference type="PROSITE" id="PS52035"/>
    </source>
</evidence>
<evidence type="ECO:0000313" key="10">
    <source>
        <dbReference type="Proteomes" id="UP000216024"/>
    </source>
</evidence>
<keyword evidence="3" id="KW-0645">Protease</keyword>
<reference evidence="9 10" key="1">
    <citation type="submission" date="2017-06" db="EMBL/GenBank/DDBJ databases">
        <title>Draft genome sequence of anaerobic fermentative bacterium Anaeromicrobium sediminis DY2726D isolated from West Pacific Ocean sediments.</title>
        <authorList>
            <person name="Zeng X."/>
        </authorList>
    </citation>
    <scope>NUCLEOTIDE SEQUENCE [LARGE SCALE GENOMIC DNA]</scope>
    <source>
        <strain evidence="9 10">DY2726D</strain>
    </source>
</reference>
<dbReference type="PANTHER" id="PTHR11705:SF143">
    <property type="entry name" value="SLL0236 PROTEIN"/>
    <property type="match status" value="1"/>
</dbReference>
<gene>
    <name evidence="9" type="ORF">CCE28_08020</name>
</gene>
<feature type="domain" description="Peptidase M14" evidence="8">
    <location>
        <begin position="1"/>
        <end position="289"/>
    </location>
</feature>
<dbReference type="EMBL" id="NIBG01000005">
    <property type="protein sequence ID" value="PAB59982.1"/>
    <property type="molecule type" value="Genomic_DNA"/>
</dbReference>
<evidence type="ECO:0000256" key="6">
    <source>
        <dbReference type="ARBA" id="ARBA00023049"/>
    </source>
</evidence>
<dbReference type="PRINTS" id="PR00765">
    <property type="entry name" value="CRBOXYPTASEA"/>
</dbReference>
<dbReference type="Gene3D" id="3.40.630.10">
    <property type="entry name" value="Zn peptidases"/>
    <property type="match status" value="1"/>
</dbReference>
<evidence type="ECO:0000256" key="3">
    <source>
        <dbReference type="ARBA" id="ARBA00022670"/>
    </source>
</evidence>
<dbReference type="SMART" id="SM00631">
    <property type="entry name" value="Zn_pept"/>
    <property type="match status" value="1"/>
</dbReference>